<dbReference type="OrthoDB" id="8378722at2"/>
<organism evidence="1 2">
    <name type="scientific">Sphingobium chlorophenolicum</name>
    <dbReference type="NCBI Taxonomy" id="46429"/>
    <lineage>
        <taxon>Bacteria</taxon>
        <taxon>Pseudomonadati</taxon>
        <taxon>Pseudomonadota</taxon>
        <taxon>Alphaproteobacteria</taxon>
        <taxon>Sphingomonadales</taxon>
        <taxon>Sphingomonadaceae</taxon>
        <taxon>Sphingobium</taxon>
    </lineage>
</organism>
<reference evidence="1 2" key="1">
    <citation type="submission" date="2014-02" db="EMBL/GenBank/DDBJ databases">
        <title>Whole genome sequence of Sphingobium chlorophenolicum NBRC 16172.</title>
        <authorList>
            <person name="Gan H.M."/>
            <person name="Gan H.Y."/>
            <person name="Chew T.H."/>
            <person name="Savka M.A."/>
        </authorList>
    </citation>
    <scope>NUCLEOTIDE SEQUENCE [LARGE SCALE GENOMIC DNA]</scope>
    <source>
        <strain evidence="1 2">NBRC 16172</strain>
    </source>
</reference>
<dbReference type="Proteomes" id="UP000028411">
    <property type="component" value="Unassembled WGS sequence"/>
</dbReference>
<protein>
    <submittedName>
        <fullName evidence="1">Uncharacterized protein</fullName>
    </submittedName>
</protein>
<evidence type="ECO:0000313" key="1">
    <source>
        <dbReference type="EMBL" id="KEQ52071.1"/>
    </source>
</evidence>
<proteinExistence type="predicted"/>
<dbReference type="EMBL" id="JFHR01000052">
    <property type="protein sequence ID" value="KEQ52071.1"/>
    <property type="molecule type" value="Genomic_DNA"/>
</dbReference>
<sequence length="68" mass="7636">MAEPHKELTLDELLADPIVQLVMQRDGVTAEDVRKVIERARQAQSANSQGREMRNHAFDIATGVMPLH</sequence>
<accession>A0A081RA48</accession>
<evidence type="ECO:0000313" key="2">
    <source>
        <dbReference type="Proteomes" id="UP000028411"/>
    </source>
</evidence>
<gene>
    <name evidence="1" type="ORF">BV95_03623</name>
</gene>
<dbReference type="AlphaFoldDB" id="A0A081RA48"/>
<comment type="caution">
    <text evidence="1">The sequence shown here is derived from an EMBL/GenBank/DDBJ whole genome shotgun (WGS) entry which is preliminary data.</text>
</comment>
<name>A0A081RA48_SPHCR</name>
<dbReference type="RefSeq" id="WP_156483475.1">
    <property type="nucleotide sequence ID" value="NZ_JFHR01000052.1"/>
</dbReference>